<name>A0A8S1S6R4_9CILI</name>
<dbReference type="InterPro" id="IPR018488">
    <property type="entry name" value="cNMP-bd_CS"/>
</dbReference>
<dbReference type="GO" id="GO:0030552">
    <property type="term" value="F:cAMP binding"/>
    <property type="evidence" value="ECO:0007669"/>
    <property type="project" value="UniProtKB-KW"/>
</dbReference>
<gene>
    <name evidence="9" type="ORF">PPENT_87.1.T0040023</name>
</gene>
<dbReference type="GO" id="GO:0004862">
    <property type="term" value="F:cAMP-dependent protein kinase inhibitor activity"/>
    <property type="evidence" value="ECO:0007669"/>
    <property type="project" value="TreeGrafter"/>
</dbReference>
<feature type="domain" description="Cyclic nucleotide-binding" evidence="8">
    <location>
        <begin position="244"/>
        <end position="361"/>
    </location>
</feature>
<dbReference type="Proteomes" id="UP000689195">
    <property type="component" value="Unassembled WGS sequence"/>
</dbReference>
<proteinExistence type="inferred from homology"/>
<protein>
    <recommendedName>
        <fullName evidence="2">cAMP-dependent protein kinase regulatory subunit</fullName>
    </recommendedName>
</protein>
<keyword evidence="7" id="KW-0114">cAMP</keyword>
<evidence type="ECO:0000256" key="1">
    <source>
        <dbReference type="ARBA" id="ARBA00005753"/>
    </source>
</evidence>
<dbReference type="InterPro" id="IPR012198">
    <property type="entry name" value="cAMP_dep_PK_reg_su"/>
</dbReference>
<keyword evidence="4" id="KW-0116">cAMP-binding</keyword>
<sequence length="363" mass="42608">MNEKKENIQEYMKQFVQPVYDKLLKQILSDRPRNVIDWSIRWLQKLQSTQQNQIYQSEEEEDDEVEVLANKKNQIQNSRAGASVEIQGEFNKKEDFKPRFIEKTKDQVDRIRKKILNSFIFQALDEQNLEIVIDAMEEQKFQPGDFVIRQGDDGNELYFIDEGELESTKKINNQDKETFLKKYIPGESFGEFALLDNVPHVATIKAIEPVIVFALDRATFNNIVKDTAIRKKEKMEQILNKIELLKSLEPYEKLQFCNVLKEVKYIRGDKVIHQGEQGDTIYFIAEGELEAHKDGQSEKVYSYKSGDYFGELALLKNTPRQATIIATTDCTLYYCDFKSFNRMMGPLEQILKRNVERYENYIK</sequence>
<evidence type="ECO:0000313" key="9">
    <source>
        <dbReference type="EMBL" id="CAD8135040.1"/>
    </source>
</evidence>
<dbReference type="FunFam" id="2.60.120.10:FF:000039">
    <property type="entry name" value="cAMP-dependent protein kinase regulatory subunit"/>
    <property type="match status" value="1"/>
</dbReference>
<dbReference type="PROSITE" id="PS50042">
    <property type="entry name" value="CNMP_BINDING_3"/>
    <property type="match status" value="2"/>
</dbReference>
<dbReference type="GO" id="GO:0005952">
    <property type="term" value="C:cAMP-dependent protein kinase complex"/>
    <property type="evidence" value="ECO:0007669"/>
    <property type="project" value="InterPro"/>
</dbReference>
<dbReference type="GO" id="GO:0005829">
    <property type="term" value="C:cytosol"/>
    <property type="evidence" value="ECO:0007669"/>
    <property type="project" value="TreeGrafter"/>
</dbReference>
<dbReference type="PROSITE" id="PS00889">
    <property type="entry name" value="CNMP_BINDING_2"/>
    <property type="match status" value="1"/>
</dbReference>
<organism evidence="9 10">
    <name type="scientific">Paramecium pentaurelia</name>
    <dbReference type="NCBI Taxonomy" id="43138"/>
    <lineage>
        <taxon>Eukaryota</taxon>
        <taxon>Sar</taxon>
        <taxon>Alveolata</taxon>
        <taxon>Ciliophora</taxon>
        <taxon>Intramacronucleata</taxon>
        <taxon>Oligohymenophorea</taxon>
        <taxon>Peniculida</taxon>
        <taxon>Parameciidae</taxon>
        <taxon>Paramecium</taxon>
    </lineage>
</organism>
<keyword evidence="6" id="KW-0547">Nucleotide-binding</keyword>
<dbReference type="SMART" id="SM00100">
    <property type="entry name" value="cNMP"/>
    <property type="match status" value="2"/>
</dbReference>
<dbReference type="EMBL" id="CAJJDO010000004">
    <property type="protein sequence ID" value="CAD8135040.1"/>
    <property type="molecule type" value="Genomic_DNA"/>
</dbReference>
<evidence type="ECO:0000256" key="2">
    <source>
        <dbReference type="ARBA" id="ARBA00020355"/>
    </source>
</evidence>
<dbReference type="InterPro" id="IPR000595">
    <property type="entry name" value="cNMP-bd_dom"/>
</dbReference>
<dbReference type="CDD" id="cd00038">
    <property type="entry name" value="CAP_ED"/>
    <property type="match status" value="2"/>
</dbReference>
<dbReference type="InterPro" id="IPR050503">
    <property type="entry name" value="cAMP-dep_PK_reg_su-like"/>
</dbReference>
<keyword evidence="5" id="KW-0677">Repeat</keyword>
<dbReference type="OrthoDB" id="417078at2759"/>
<dbReference type="Pfam" id="PF00027">
    <property type="entry name" value="cNMP_binding"/>
    <property type="match status" value="2"/>
</dbReference>
<evidence type="ECO:0000256" key="6">
    <source>
        <dbReference type="ARBA" id="ARBA00022741"/>
    </source>
</evidence>
<accession>A0A8S1S6R4</accession>
<dbReference type="PANTHER" id="PTHR11635:SF152">
    <property type="entry name" value="CAMP-DEPENDENT PROTEIN KINASE TYPE I REGULATORY SUBUNIT-RELATED"/>
    <property type="match status" value="1"/>
</dbReference>
<comment type="similarity">
    <text evidence="1">Belongs to the cAMP-dependent kinase regulatory chain family.</text>
</comment>
<dbReference type="PROSITE" id="PS00888">
    <property type="entry name" value="CNMP_BINDING_1"/>
    <property type="match status" value="2"/>
</dbReference>
<evidence type="ECO:0000256" key="7">
    <source>
        <dbReference type="ARBA" id="ARBA00023149"/>
    </source>
</evidence>
<evidence type="ECO:0000313" key="10">
    <source>
        <dbReference type="Proteomes" id="UP000689195"/>
    </source>
</evidence>
<evidence type="ECO:0000256" key="4">
    <source>
        <dbReference type="ARBA" id="ARBA00022566"/>
    </source>
</evidence>
<evidence type="ECO:0000256" key="5">
    <source>
        <dbReference type="ARBA" id="ARBA00022737"/>
    </source>
</evidence>
<dbReference type="PANTHER" id="PTHR11635">
    <property type="entry name" value="CAMP-DEPENDENT PROTEIN KINASE REGULATORY CHAIN"/>
    <property type="match status" value="1"/>
</dbReference>
<dbReference type="GO" id="GO:0033554">
    <property type="term" value="P:cellular response to stress"/>
    <property type="evidence" value="ECO:0007669"/>
    <property type="project" value="UniProtKB-ARBA"/>
</dbReference>
<evidence type="ECO:0000256" key="3">
    <source>
        <dbReference type="ARBA" id="ARBA00022553"/>
    </source>
</evidence>
<dbReference type="AlphaFoldDB" id="A0A8S1S6R4"/>
<reference evidence="9" key="1">
    <citation type="submission" date="2021-01" db="EMBL/GenBank/DDBJ databases">
        <authorList>
            <consortium name="Genoscope - CEA"/>
            <person name="William W."/>
        </authorList>
    </citation>
    <scope>NUCLEOTIDE SEQUENCE</scope>
</reference>
<dbReference type="FunFam" id="2.60.120.10:FF:000006">
    <property type="entry name" value="cAMP-dependent protein kinase type I-alpha regulatory subunit"/>
    <property type="match status" value="1"/>
</dbReference>
<evidence type="ECO:0000259" key="8">
    <source>
        <dbReference type="PROSITE" id="PS50042"/>
    </source>
</evidence>
<feature type="domain" description="Cyclic nucleotide-binding" evidence="8">
    <location>
        <begin position="120"/>
        <end position="241"/>
    </location>
</feature>
<dbReference type="GO" id="GO:0034236">
    <property type="term" value="F:protein kinase A catalytic subunit binding"/>
    <property type="evidence" value="ECO:0007669"/>
    <property type="project" value="TreeGrafter"/>
</dbReference>
<comment type="caution">
    <text evidence="9">The sequence shown here is derived from an EMBL/GenBank/DDBJ whole genome shotgun (WGS) entry which is preliminary data.</text>
</comment>
<keyword evidence="3" id="KW-0597">Phosphoprotein</keyword>
<dbReference type="PIRSF" id="PIRSF000548">
    <property type="entry name" value="PK_regulatory"/>
    <property type="match status" value="1"/>
</dbReference>
<keyword evidence="10" id="KW-1185">Reference proteome</keyword>